<name>A0ABT9ZUS4_9BACI</name>
<accession>A0ABT9ZUS4</accession>
<evidence type="ECO:0000313" key="2">
    <source>
        <dbReference type="Proteomes" id="UP001230005"/>
    </source>
</evidence>
<organism evidence="1 2">
    <name type="scientific">Evansella vedderi</name>
    <dbReference type="NCBI Taxonomy" id="38282"/>
    <lineage>
        <taxon>Bacteria</taxon>
        <taxon>Bacillati</taxon>
        <taxon>Bacillota</taxon>
        <taxon>Bacilli</taxon>
        <taxon>Bacillales</taxon>
        <taxon>Bacillaceae</taxon>
        <taxon>Evansella</taxon>
    </lineage>
</organism>
<dbReference type="EMBL" id="JAUSUG010000008">
    <property type="protein sequence ID" value="MDQ0254992.1"/>
    <property type="molecule type" value="Genomic_DNA"/>
</dbReference>
<keyword evidence="2" id="KW-1185">Reference proteome</keyword>
<dbReference type="RefSeq" id="WP_307325739.1">
    <property type="nucleotide sequence ID" value="NZ_JAUSUG010000008.1"/>
</dbReference>
<comment type="caution">
    <text evidence="1">The sequence shown here is derived from an EMBL/GenBank/DDBJ whole genome shotgun (WGS) entry which is preliminary data.</text>
</comment>
<reference evidence="1 2" key="1">
    <citation type="submission" date="2023-07" db="EMBL/GenBank/DDBJ databases">
        <title>Genomic Encyclopedia of Type Strains, Phase IV (KMG-IV): sequencing the most valuable type-strain genomes for metagenomic binning, comparative biology and taxonomic classification.</title>
        <authorList>
            <person name="Goeker M."/>
        </authorList>
    </citation>
    <scope>NUCLEOTIDE SEQUENCE [LARGE SCALE GENOMIC DNA]</scope>
    <source>
        <strain evidence="1 2">DSM 9768</strain>
    </source>
</reference>
<proteinExistence type="predicted"/>
<gene>
    <name evidence="1" type="ORF">J2S74_002374</name>
</gene>
<dbReference type="Proteomes" id="UP001230005">
    <property type="component" value="Unassembled WGS sequence"/>
</dbReference>
<evidence type="ECO:0000313" key="1">
    <source>
        <dbReference type="EMBL" id="MDQ0254992.1"/>
    </source>
</evidence>
<sequence length="223" mass="26475">MDKKQGSFLIDFQKVKEERQQYMDHSFLELYESFFDYIEKEANIREKVRAKQIFLHKTNLPKESLQEKTIAPHFEHWFAFDYVTVIGSRLFDIFIREKKGLLSKSMLDISGFMMLMYLEPVRIVHGDKRLITYKKLAGPPDLTFEGESFLFSQTMIEGELAFVRTINVGYREKFIGPPIVIEKPKEGEVMNRLNEVMKQDLPAIRKYLKEHGIDYLRYQKREG</sequence>
<protein>
    <submittedName>
        <fullName evidence="1">Uncharacterized protein</fullName>
    </submittedName>
</protein>